<dbReference type="Proteomes" id="UP001151760">
    <property type="component" value="Unassembled WGS sequence"/>
</dbReference>
<gene>
    <name evidence="2" type="ORF">Tco_1094056</name>
</gene>
<proteinExistence type="predicted"/>
<reference evidence="2" key="1">
    <citation type="journal article" date="2022" name="Int. J. Mol. Sci.">
        <title>Draft Genome of Tanacetum Coccineum: Genomic Comparison of Closely Related Tanacetum-Family Plants.</title>
        <authorList>
            <person name="Yamashiro T."/>
            <person name="Shiraishi A."/>
            <person name="Nakayama K."/>
            <person name="Satake H."/>
        </authorList>
    </citation>
    <scope>NUCLEOTIDE SEQUENCE</scope>
</reference>
<comment type="caution">
    <text evidence="2">The sequence shown here is derived from an EMBL/GenBank/DDBJ whole genome shotgun (WGS) entry which is preliminary data.</text>
</comment>
<reference evidence="2" key="2">
    <citation type="submission" date="2022-01" db="EMBL/GenBank/DDBJ databases">
        <authorList>
            <person name="Yamashiro T."/>
            <person name="Shiraishi A."/>
            <person name="Satake H."/>
            <person name="Nakayama K."/>
        </authorList>
    </citation>
    <scope>NUCLEOTIDE SEQUENCE</scope>
</reference>
<protein>
    <submittedName>
        <fullName evidence="2">Uncharacterized protein</fullName>
    </submittedName>
</protein>
<keyword evidence="3" id="KW-1185">Reference proteome</keyword>
<feature type="region of interest" description="Disordered" evidence="1">
    <location>
        <begin position="49"/>
        <end position="93"/>
    </location>
</feature>
<organism evidence="2 3">
    <name type="scientific">Tanacetum coccineum</name>
    <dbReference type="NCBI Taxonomy" id="301880"/>
    <lineage>
        <taxon>Eukaryota</taxon>
        <taxon>Viridiplantae</taxon>
        <taxon>Streptophyta</taxon>
        <taxon>Embryophyta</taxon>
        <taxon>Tracheophyta</taxon>
        <taxon>Spermatophyta</taxon>
        <taxon>Magnoliopsida</taxon>
        <taxon>eudicotyledons</taxon>
        <taxon>Gunneridae</taxon>
        <taxon>Pentapetalae</taxon>
        <taxon>asterids</taxon>
        <taxon>campanulids</taxon>
        <taxon>Asterales</taxon>
        <taxon>Asteraceae</taxon>
        <taxon>Asteroideae</taxon>
        <taxon>Anthemideae</taxon>
        <taxon>Anthemidinae</taxon>
        <taxon>Tanacetum</taxon>
    </lineage>
</organism>
<accession>A0ABQ5IEG4</accession>
<sequence length="93" mass="10605">MIDTSPTLSISFPASFLHSAIVATHPLSMLRKISWYGYVKISQEISQKRTRERMSDQEAKDLKAEAREIMPQPSTVNCKKPQSTKPIILKPYQ</sequence>
<feature type="compositionally biased region" description="Basic and acidic residues" evidence="1">
    <location>
        <begin position="49"/>
        <end position="68"/>
    </location>
</feature>
<evidence type="ECO:0000313" key="2">
    <source>
        <dbReference type="EMBL" id="GJT98538.1"/>
    </source>
</evidence>
<name>A0ABQ5IEG4_9ASTR</name>
<evidence type="ECO:0000313" key="3">
    <source>
        <dbReference type="Proteomes" id="UP001151760"/>
    </source>
</evidence>
<feature type="compositionally biased region" description="Polar residues" evidence="1">
    <location>
        <begin position="72"/>
        <end position="85"/>
    </location>
</feature>
<dbReference type="EMBL" id="BQNB010020685">
    <property type="protein sequence ID" value="GJT98538.1"/>
    <property type="molecule type" value="Genomic_DNA"/>
</dbReference>
<evidence type="ECO:0000256" key="1">
    <source>
        <dbReference type="SAM" id="MobiDB-lite"/>
    </source>
</evidence>